<feature type="transmembrane region" description="Helical" evidence="7">
    <location>
        <begin position="359"/>
        <end position="385"/>
    </location>
</feature>
<dbReference type="Pfam" id="PF07690">
    <property type="entry name" value="MFS_1"/>
    <property type="match status" value="1"/>
</dbReference>
<dbReference type="SUPFAM" id="SSF103473">
    <property type="entry name" value="MFS general substrate transporter"/>
    <property type="match status" value="1"/>
</dbReference>
<feature type="transmembrane region" description="Helical" evidence="7">
    <location>
        <begin position="306"/>
        <end position="327"/>
    </location>
</feature>
<evidence type="ECO:0000256" key="4">
    <source>
        <dbReference type="ARBA" id="ARBA00022692"/>
    </source>
</evidence>
<gene>
    <name evidence="9" type="ORF">A4V15_06415</name>
</gene>
<dbReference type="GO" id="GO:0022857">
    <property type="term" value="F:transmembrane transporter activity"/>
    <property type="evidence" value="ECO:0007669"/>
    <property type="project" value="InterPro"/>
</dbReference>
<keyword evidence="4 7" id="KW-0812">Transmembrane</keyword>
<feature type="transmembrane region" description="Helical" evidence="7">
    <location>
        <begin position="139"/>
        <end position="159"/>
    </location>
</feature>
<dbReference type="InterPro" id="IPR036259">
    <property type="entry name" value="MFS_trans_sf"/>
</dbReference>
<feature type="transmembrane region" description="Helical" evidence="7">
    <location>
        <begin position="268"/>
        <end position="286"/>
    </location>
</feature>
<dbReference type="EMBL" id="LWCR01000045">
    <property type="protein sequence ID" value="OAN26026.1"/>
    <property type="molecule type" value="Genomic_DNA"/>
</dbReference>
<keyword evidence="3" id="KW-1003">Cell membrane</keyword>
<feature type="transmembrane region" description="Helical" evidence="7">
    <location>
        <begin position="81"/>
        <end position="100"/>
    </location>
</feature>
<dbReference type="PROSITE" id="PS50850">
    <property type="entry name" value="MFS"/>
    <property type="match status" value="1"/>
</dbReference>
<evidence type="ECO:0000256" key="7">
    <source>
        <dbReference type="SAM" id="Phobius"/>
    </source>
</evidence>
<feature type="transmembrane region" description="Helical" evidence="7">
    <location>
        <begin position="165"/>
        <end position="190"/>
    </location>
</feature>
<dbReference type="PRINTS" id="PR01036">
    <property type="entry name" value="TCRTETB"/>
</dbReference>
<evidence type="ECO:0000256" key="2">
    <source>
        <dbReference type="ARBA" id="ARBA00022448"/>
    </source>
</evidence>
<dbReference type="Gene3D" id="1.20.1720.10">
    <property type="entry name" value="Multidrug resistance protein D"/>
    <property type="match status" value="1"/>
</dbReference>
<accession>A0A178LA62</accession>
<dbReference type="RefSeq" id="WP_064308963.1">
    <property type="nucleotide sequence ID" value="NZ_LWCR01000045.1"/>
</dbReference>
<dbReference type="PANTHER" id="PTHR42718">
    <property type="entry name" value="MAJOR FACILITATOR SUPERFAMILY MULTIDRUG TRANSPORTER MFSC"/>
    <property type="match status" value="1"/>
</dbReference>
<dbReference type="InterPro" id="IPR020846">
    <property type="entry name" value="MFS_dom"/>
</dbReference>
<feature type="transmembrane region" description="Helical" evidence="7">
    <location>
        <begin position="230"/>
        <end position="248"/>
    </location>
</feature>
<dbReference type="InterPro" id="IPR011701">
    <property type="entry name" value="MFS"/>
</dbReference>
<feature type="transmembrane region" description="Helical" evidence="7">
    <location>
        <begin position="106"/>
        <end position="127"/>
    </location>
</feature>
<dbReference type="OrthoDB" id="9807274at2"/>
<organism evidence="9 10">
    <name type="scientific">Pseudomonas oryzihabitans</name>
    <dbReference type="NCBI Taxonomy" id="47885"/>
    <lineage>
        <taxon>Bacteria</taxon>
        <taxon>Pseudomonadati</taxon>
        <taxon>Pseudomonadota</taxon>
        <taxon>Gammaproteobacteria</taxon>
        <taxon>Pseudomonadales</taxon>
        <taxon>Pseudomonadaceae</taxon>
        <taxon>Pseudomonas</taxon>
    </lineage>
</organism>
<feature type="transmembrane region" description="Helical" evidence="7">
    <location>
        <begin position="477"/>
        <end position="497"/>
    </location>
</feature>
<evidence type="ECO:0000256" key="1">
    <source>
        <dbReference type="ARBA" id="ARBA00004651"/>
    </source>
</evidence>
<feature type="transmembrane region" description="Helical" evidence="7">
    <location>
        <begin position="51"/>
        <end position="69"/>
    </location>
</feature>
<keyword evidence="6 7" id="KW-0472">Membrane</keyword>
<feature type="transmembrane region" description="Helical" evidence="7">
    <location>
        <begin position="406"/>
        <end position="427"/>
    </location>
</feature>
<feature type="transmembrane region" description="Helical" evidence="7">
    <location>
        <begin position="334"/>
        <end position="353"/>
    </location>
</feature>
<evidence type="ECO:0000313" key="10">
    <source>
        <dbReference type="Proteomes" id="UP000078356"/>
    </source>
</evidence>
<feature type="transmembrane region" description="Helical" evidence="7">
    <location>
        <begin position="202"/>
        <end position="224"/>
    </location>
</feature>
<name>A0A178LA62_9PSED</name>
<sequence length="502" mass="52518">MHVANPRHWLALVAIMLAFLPVVLDMTILTVAMPTLTLTLTLALGASAAEVLWIMDIYPLLMAGLLVPMGTLADRLGNRRLLLIGLVVFGVASLLAALASTTTWLIAARVLLAFGGAMIMPCVLGIIRRTFEDEQERATALGLWSMVAAAGAALGPLIGGALLEYFWWGAVFLVNVPIMLVVAPLVLLLLDRDQQTTPSDWAPGQALLLIAGMLALIYGVKAAFGATQPLALAVPIALLGVALLSIFVRLQLHSTTPMLELSLFNQPAIVAGIAMAMVTCGTLTGVELTLAQELQYMLGKTPLQAATFMIPIMAAAALGGPLAGYLIRLGSLRWVASASLWLCAMTMALMASADLHQPGFLVPAILALLGLTLSIGLTTASIAILGSVEASKGAAAGSLEATAYELGTALGITFFGMFMSVVFAHMLELPVDLAQPLADRAMRSIGDSYIVAQGLIAPQSGALIKAASEAFSTTHSVLLMTCSAMMGSLGVFVFLMLKGCRH</sequence>
<feature type="transmembrane region" description="Helical" evidence="7">
    <location>
        <begin position="9"/>
        <end position="31"/>
    </location>
</feature>
<comment type="caution">
    <text evidence="9">The sequence shown here is derived from an EMBL/GenBank/DDBJ whole genome shotgun (WGS) entry which is preliminary data.</text>
</comment>
<evidence type="ECO:0000256" key="5">
    <source>
        <dbReference type="ARBA" id="ARBA00022989"/>
    </source>
</evidence>
<comment type="subcellular location">
    <subcellularLocation>
        <location evidence="1">Cell membrane</location>
        <topology evidence="1">Multi-pass membrane protein</topology>
    </subcellularLocation>
</comment>
<dbReference type="Proteomes" id="UP000078356">
    <property type="component" value="Unassembled WGS sequence"/>
</dbReference>
<reference evidence="9 10" key="1">
    <citation type="submission" date="2016-04" db="EMBL/GenBank/DDBJ databases">
        <title>Draft Genome Sequences of Staphylococcus capitis Strain H36, S. capitis Strain H65, S. cohnii Strain H62, S. hominis Strain H69, Mycobacterium iranicum Strain H39, Plantibacter sp. Strain H53, Pseudomonas oryzihabitans Strain H72, and Microbacterium sp. Strain H83, isolated from residential settings.</title>
        <authorList>
            <person name="Lymperopoulou D."/>
            <person name="Adams R.I."/>
            <person name="Lindow S."/>
            <person name="Coil D.A."/>
            <person name="Jospin G."/>
            <person name="Eisen J.A."/>
        </authorList>
    </citation>
    <scope>NUCLEOTIDE SEQUENCE [LARGE SCALE GENOMIC DNA]</scope>
    <source>
        <strain evidence="9 10">H72</strain>
    </source>
</reference>
<evidence type="ECO:0000313" key="9">
    <source>
        <dbReference type="EMBL" id="OAN26026.1"/>
    </source>
</evidence>
<dbReference type="GO" id="GO:0005886">
    <property type="term" value="C:plasma membrane"/>
    <property type="evidence" value="ECO:0007669"/>
    <property type="project" value="UniProtKB-SubCell"/>
</dbReference>
<evidence type="ECO:0000259" key="8">
    <source>
        <dbReference type="PROSITE" id="PS50850"/>
    </source>
</evidence>
<evidence type="ECO:0000256" key="6">
    <source>
        <dbReference type="ARBA" id="ARBA00023136"/>
    </source>
</evidence>
<proteinExistence type="predicted"/>
<evidence type="ECO:0000256" key="3">
    <source>
        <dbReference type="ARBA" id="ARBA00022475"/>
    </source>
</evidence>
<protein>
    <submittedName>
        <fullName evidence="9">Methyl viologen resistance protein SmvA</fullName>
    </submittedName>
</protein>
<dbReference type="CDD" id="cd17321">
    <property type="entry name" value="MFS_MMR_MDR_like"/>
    <property type="match status" value="1"/>
</dbReference>
<feature type="domain" description="Major facilitator superfamily (MFS) profile" evidence="8">
    <location>
        <begin position="11"/>
        <end position="499"/>
    </location>
</feature>
<keyword evidence="2" id="KW-0813">Transport</keyword>
<keyword evidence="5 7" id="KW-1133">Transmembrane helix</keyword>
<dbReference type="PANTHER" id="PTHR42718:SF47">
    <property type="entry name" value="METHYL VIOLOGEN RESISTANCE PROTEIN SMVA"/>
    <property type="match status" value="1"/>
</dbReference>
<dbReference type="AlphaFoldDB" id="A0A178LA62"/>